<protein>
    <submittedName>
        <fullName evidence="2">Uncharacterized protein</fullName>
    </submittedName>
</protein>
<proteinExistence type="predicted"/>
<dbReference type="EMBL" id="JAABOA010006223">
    <property type="protein sequence ID" value="KAF9568147.1"/>
    <property type="molecule type" value="Genomic_DNA"/>
</dbReference>
<evidence type="ECO:0000313" key="3">
    <source>
        <dbReference type="Proteomes" id="UP000780801"/>
    </source>
</evidence>
<evidence type="ECO:0000313" key="2">
    <source>
        <dbReference type="EMBL" id="KAF9568147.1"/>
    </source>
</evidence>
<feature type="compositionally biased region" description="Polar residues" evidence="1">
    <location>
        <begin position="51"/>
        <end position="64"/>
    </location>
</feature>
<dbReference type="OrthoDB" id="414075at2759"/>
<feature type="compositionally biased region" description="Basic and acidic residues" evidence="1">
    <location>
        <begin position="1"/>
        <end position="10"/>
    </location>
</feature>
<name>A0A9P6FK80_9FUNG</name>
<dbReference type="InterPro" id="IPR036397">
    <property type="entry name" value="RNaseH_sf"/>
</dbReference>
<organism evidence="2 3">
    <name type="scientific">Lunasporangiospora selenospora</name>
    <dbReference type="NCBI Taxonomy" id="979761"/>
    <lineage>
        <taxon>Eukaryota</taxon>
        <taxon>Fungi</taxon>
        <taxon>Fungi incertae sedis</taxon>
        <taxon>Mucoromycota</taxon>
        <taxon>Mortierellomycotina</taxon>
        <taxon>Mortierellomycetes</taxon>
        <taxon>Mortierellales</taxon>
        <taxon>Mortierellaceae</taxon>
        <taxon>Lunasporangiospora</taxon>
    </lineage>
</organism>
<dbReference type="Proteomes" id="UP000780801">
    <property type="component" value="Unassembled WGS sequence"/>
</dbReference>
<dbReference type="GO" id="GO:0003676">
    <property type="term" value="F:nucleic acid binding"/>
    <property type="evidence" value="ECO:0007669"/>
    <property type="project" value="InterPro"/>
</dbReference>
<keyword evidence="3" id="KW-1185">Reference proteome</keyword>
<comment type="caution">
    <text evidence="2">The sequence shown here is derived from an EMBL/GenBank/DDBJ whole genome shotgun (WGS) entry which is preliminary data.</text>
</comment>
<dbReference type="Gene3D" id="3.30.420.10">
    <property type="entry name" value="Ribonuclease H-like superfamily/Ribonuclease H"/>
    <property type="match status" value="1"/>
</dbReference>
<dbReference type="AlphaFoldDB" id="A0A9P6FK80"/>
<reference evidence="2" key="1">
    <citation type="journal article" date="2020" name="Fungal Divers.">
        <title>Resolving the Mortierellaceae phylogeny through synthesis of multi-gene phylogenetics and phylogenomics.</title>
        <authorList>
            <person name="Vandepol N."/>
            <person name="Liber J."/>
            <person name="Desiro A."/>
            <person name="Na H."/>
            <person name="Kennedy M."/>
            <person name="Barry K."/>
            <person name="Grigoriev I.V."/>
            <person name="Miller A.N."/>
            <person name="O'Donnell K."/>
            <person name="Stajich J.E."/>
            <person name="Bonito G."/>
        </authorList>
    </citation>
    <scope>NUCLEOTIDE SEQUENCE</scope>
    <source>
        <strain evidence="2">KOD1015</strain>
    </source>
</reference>
<gene>
    <name evidence="2" type="ORF">BGW38_008837</name>
</gene>
<accession>A0A9P6FK80</accession>
<feature type="region of interest" description="Disordered" evidence="1">
    <location>
        <begin position="1"/>
        <end position="88"/>
    </location>
</feature>
<evidence type="ECO:0000256" key="1">
    <source>
        <dbReference type="SAM" id="MobiDB-lite"/>
    </source>
</evidence>
<feature type="compositionally biased region" description="Low complexity" evidence="1">
    <location>
        <begin position="65"/>
        <end position="80"/>
    </location>
</feature>
<sequence length="169" mass="19021">MRCGRSHDLDLILDAEEEERDSKKRKRRKTAETEVAAPPPTLESEPHKVDSQVQTVQPVSESLQTTATTSTTATAVAPEPSETRAIERSLPELSVTESGRLPSEKFHSAYFDAFMTGTIFAHQMNIHSRSLIEIQARNKIYLIGKSFPLKIEKSVFSKFSPSHERQRVL</sequence>